<evidence type="ECO:0000256" key="1">
    <source>
        <dbReference type="ARBA" id="ARBA00004651"/>
    </source>
</evidence>
<accession>A0ABU7RX61</accession>
<reference evidence="10 11" key="1">
    <citation type="submission" date="2024-01" db="EMBL/GenBank/DDBJ databases">
        <title>Genome insights into Plantactinospora sonchi sp. nov.</title>
        <authorList>
            <person name="Wang L."/>
        </authorList>
    </citation>
    <scope>NUCLEOTIDE SEQUENCE [LARGE SCALE GENOMIC DNA]</scope>
    <source>
        <strain evidence="10 11">NEAU-QY2</strain>
    </source>
</reference>
<keyword evidence="2" id="KW-1003">Cell membrane</keyword>
<dbReference type="EMBL" id="JAZGQK010000017">
    <property type="protein sequence ID" value="MEE6261078.1"/>
    <property type="molecule type" value="Genomic_DNA"/>
</dbReference>
<dbReference type="Pfam" id="PF09594">
    <property type="entry name" value="GT87"/>
    <property type="match status" value="1"/>
</dbReference>
<evidence type="ECO:0000313" key="10">
    <source>
        <dbReference type="EMBL" id="MEE6261078.1"/>
    </source>
</evidence>
<protein>
    <submittedName>
        <fullName evidence="10">Glycosyltransferase 87 family protein</fullName>
    </submittedName>
</protein>
<evidence type="ECO:0000256" key="8">
    <source>
        <dbReference type="SAM" id="MobiDB-lite"/>
    </source>
</evidence>
<keyword evidence="5 9" id="KW-1133">Transmembrane helix</keyword>
<feature type="transmembrane region" description="Helical" evidence="9">
    <location>
        <begin position="209"/>
        <end position="228"/>
    </location>
</feature>
<keyword evidence="3" id="KW-0808">Transferase</keyword>
<dbReference type="InterPro" id="IPR018584">
    <property type="entry name" value="GT87"/>
</dbReference>
<proteinExistence type="inferred from homology"/>
<feature type="transmembrane region" description="Helical" evidence="9">
    <location>
        <begin position="271"/>
        <end position="287"/>
    </location>
</feature>
<feature type="region of interest" description="Disordered" evidence="8">
    <location>
        <begin position="404"/>
        <end position="429"/>
    </location>
</feature>
<gene>
    <name evidence="10" type="ORF">V1633_21590</name>
</gene>
<keyword evidence="4 9" id="KW-0812">Transmembrane</keyword>
<evidence type="ECO:0000256" key="4">
    <source>
        <dbReference type="ARBA" id="ARBA00022692"/>
    </source>
</evidence>
<evidence type="ECO:0000256" key="5">
    <source>
        <dbReference type="ARBA" id="ARBA00022989"/>
    </source>
</evidence>
<name>A0ABU7RX61_9ACTN</name>
<comment type="subcellular location">
    <subcellularLocation>
        <location evidence="1">Cell membrane</location>
        <topology evidence="1">Multi-pass membrane protein</topology>
    </subcellularLocation>
</comment>
<keyword evidence="6 9" id="KW-0472">Membrane</keyword>
<feature type="transmembrane region" description="Helical" evidence="9">
    <location>
        <begin position="180"/>
        <end position="203"/>
    </location>
</feature>
<feature type="transmembrane region" description="Helical" evidence="9">
    <location>
        <begin position="12"/>
        <end position="32"/>
    </location>
</feature>
<feature type="transmembrane region" description="Helical" evidence="9">
    <location>
        <begin position="373"/>
        <end position="396"/>
    </location>
</feature>
<feature type="transmembrane region" description="Helical" evidence="9">
    <location>
        <begin position="348"/>
        <end position="367"/>
    </location>
</feature>
<evidence type="ECO:0000256" key="6">
    <source>
        <dbReference type="ARBA" id="ARBA00023136"/>
    </source>
</evidence>
<comment type="similarity">
    <text evidence="7">Belongs to the glycosyltransferase 87 family.</text>
</comment>
<sequence length="429" mass="47362">MAQGAFSRARFQVPFVVALAVLVTGFLSVAAVRHGFFDLAVYWGAVHHWVRADGEIYDWLMPDSKYGFTYPPFAALLMYPMAYLSWHVAIVINVTLTVLASTLLIWWLVDPIARRTGWTRWFTLAVALCLAAAFEPMRETVNFGQVNMLLLFLVGADLLWLVAPVTPFGRRLPARYRRFAGVGIGLATAIKLTPGIFIVYLLVTGKWRAALVASGTAAAVTLIAAGVAPDASREFWTTALWDTDRVGSLSFISNQSWRGVVARLDPDHPSTLAWLLLVAATLTVWVWRVRPAAAAGDQATGLALTGVVQGLISPVTWVHHLVWLIPALILLVDNAYRAPAGSRRRRSLLGFAIFAYLVLISRLVWIWERRFDGVLGFLGSNFYVWISLALLLALPLREPTRLAGAKPVTEPAPPRRRPSPRPLEFAAEG</sequence>
<comment type="caution">
    <text evidence="10">The sequence shown here is derived from an EMBL/GenBank/DDBJ whole genome shotgun (WGS) entry which is preliminary data.</text>
</comment>
<feature type="transmembrane region" description="Helical" evidence="9">
    <location>
        <begin position="149"/>
        <end position="168"/>
    </location>
</feature>
<organism evidence="10 11">
    <name type="scientific">Plantactinospora sonchi</name>
    <dbReference type="NCBI Taxonomy" id="1544735"/>
    <lineage>
        <taxon>Bacteria</taxon>
        <taxon>Bacillati</taxon>
        <taxon>Actinomycetota</taxon>
        <taxon>Actinomycetes</taxon>
        <taxon>Micromonosporales</taxon>
        <taxon>Micromonosporaceae</taxon>
        <taxon>Plantactinospora</taxon>
    </lineage>
</organism>
<feature type="transmembrane region" description="Helical" evidence="9">
    <location>
        <begin position="317"/>
        <end position="336"/>
    </location>
</feature>
<evidence type="ECO:0000313" key="11">
    <source>
        <dbReference type="Proteomes" id="UP001332243"/>
    </source>
</evidence>
<evidence type="ECO:0000256" key="2">
    <source>
        <dbReference type="ARBA" id="ARBA00022475"/>
    </source>
</evidence>
<dbReference type="RefSeq" id="WP_331216219.1">
    <property type="nucleotide sequence ID" value="NZ_JAZGQK010000017.1"/>
</dbReference>
<feature type="transmembrane region" description="Helical" evidence="9">
    <location>
        <begin position="86"/>
        <end position="109"/>
    </location>
</feature>
<dbReference type="Proteomes" id="UP001332243">
    <property type="component" value="Unassembled WGS sequence"/>
</dbReference>
<evidence type="ECO:0000256" key="9">
    <source>
        <dbReference type="SAM" id="Phobius"/>
    </source>
</evidence>
<keyword evidence="11" id="KW-1185">Reference proteome</keyword>
<evidence type="ECO:0000256" key="7">
    <source>
        <dbReference type="ARBA" id="ARBA00024033"/>
    </source>
</evidence>
<evidence type="ECO:0000256" key="3">
    <source>
        <dbReference type="ARBA" id="ARBA00022679"/>
    </source>
</evidence>